<dbReference type="KEGG" id="pxu:106122593"/>
<dbReference type="InterPro" id="IPR029390">
    <property type="entry name" value="AP3B_C"/>
</dbReference>
<dbReference type="AlphaFoldDB" id="A0AAJ7EEI5"/>
<dbReference type="PIRSF" id="PIRSF037096">
    <property type="entry name" value="AP3_complex_beta"/>
    <property type="match status" value="1"/>
</dbReference>
<feature type="compositionally biased region" description="Basic and acidic residues" evidence="12">
    <location>
        <begin position="705"/>
        <end position="714"/>
    </location>
</feature>
<evidence type="ECO:0000256" key="5">
    <source>
        <dbReference type="ARBA" id="ARBA00022553"/>
    </source>
</evidence>
<feature type="domain" description="AP-3 complex subunit beta C-terminal" evidence="13">
    <location>
        <begin position="773"/>
        <end position="916"/>
    </location>
</feature>
<dbReference type="Pfam" id="PF01602">
    <property type="entry name" value="Adaptin_N"/>
    <property type="match status" value="1"/>
</dbReference>
<feature type="compositionally biased region" description="Low complexity" evidence="12">
    <location>
        <begin position="736"/>
        <end position="746"/>
    </location>
</feature>
<feature type="compositionally biased region" description="Gly residues" evidence="12">
    <location>
        <begin position="273"/>
        <end position="284"/>
    </location>
</feature>
<dbReference type="RefSeq" id="XP_013174111.1">
    <property type="nucleotide sequence ID" value="XM_013318657.1"/>
</dbReference>
<dbReference type="Pfam" id="PF24080">
    <property type="entry name" value="AP3B1_C_2"/>
    <property type="match status" value="1"/>
</dbReference>
<dbReference type="InterPro" id="IPR026739">
    <property type="entry name" value="AP_beta"/>
</dbReference>
<dbReference type="GO" id="GO:0005794">
    <property type="term" value="C:Golgi apparatus"/>
    <property type="evidence" value="ECO:0007669"/>
    <property type="project" value="UniProtKB-SubCell"/>
</dbReference>
<proteinExistence type="inferred from homology"/>
<dbReference type="InterPro" id="IPR002553">
    <property type="entry name" value="Clathrin/coatomer_adapt-like_N"/>
</dbReference>
<dbReference type="GeneID" id="106122593"/>
<dbReference type="CTD" id="31381"/>
<protein>
    <recommendedName>
        <fullName evidence="11">AP-3 complex subunit beta</fullName>
    </recommendedName>
</protein>
<sequence>MASITSYNNDKVVTGEVEYPASDPASGAFFQPDYKKNEDLKLMLDGSKDSLKLEAMKRIIGMIAKGRDASDLFPAVVKNVVSKNIEVKKLVYVYLVRYAEEQQDLALLSISTFQRALKDPNQLIRASALRVLSSIRVTMIVPIVMLAIRDSASDMSPYVRKTAAHAIPKLYSLDPEQKEELVAIIDKLLSDKAPLVVGSAAMAFSEVCGDRVSLIHRSYRKLCSLLADVDEWGQLALLNVLTVYAKTCFPDPNEENYSSDDSADKPFYDSDSSGGGGGGGGDAGGRSRSSPSVEPDLRLLLRAARPLLQSRNAGVVMAVAQLMYHCAPAQELPPVAKAMIRLLRAPIEVQSVVLNSIAALTVTRRSLFEPFLKSFFVRNSDPTHIKLLKLEILTNLATEASAPVVLREYQTYVSSSDKTFAGATIQAIGRLAVAIHTETETCLNGLLHLLSSKDECSYVVAEWVVCEAVVVVKRVVGGGASSARAAVSRAAKLLRSDRLAANARAAAVWLVAEHGAKHPRAAAVLAHMASNFADQDELVKLQLLSLAVKLSITQPDTVAMCRYVLSLARYDASYDVRDRARLLRRFVDPSHGSLLQQYAAAIFCPDKPKPTIESSFKERQQYTVGSLSQYIGSAAAGYRPLPAAPRTPLAAELREPAPQPAPAHDEHQKNKKFYSEPESDGSGFSSSSESSSSTEDSSDDEESNQEEKKQEKPTETNNYRSSNSGTSDSESDSESESSSVKQSDSVSESDEETKTKSAGKESKVEPSPQKTNEKSNLELLLELDEVASSLPTMTPTCGGFLSPPTATAQTIGDDAITPVGPSVVPTSSAELLSRVVCSGLGARRRWTRAPHLFSHKMCSLEIIFTNHNNTEVNNIRINKKTLTGSRAIHEFASITSLPPGASATTTLGVDFADSIQPIEFTIISSLGEVPVSITPPVGELVRAVTMTTARWDTEHKRLRGMTECDKKTVKLNDEAAICKRVFETANVAAITSTGDLLRFAGRMMSSQELVLISVRQEEEGSLVTANCANMAIASLLANEVANALKSL</sequence>
<dbReference type="SUPFAM" id="SSF48371">
    <property type="entry name" value="ARM repeat"/>
    <property type="match status" value="1"/>
</dbReference>
<name>A0AAJ7EEI5_PAPXU</name>
<feature type="region of interest" description="Disordered" evidence="12">
    <location>
        <begin position="254"/>
        <end position="293"/>
    </location>
</feature>
<dbReference type="InterPro" id="IPR016024">
    <property type="entry name" value="ARM-type_fold"/>
</dbReference>
<keyword evidence="4 11" id="KW-0813">Transport</keyword>
<evidence type="ECO:0000256" key="11">
    <source>
        <dbReference type="PIRNR" id="PIRNR037096"/>
    </source>
</evidence>
<keyword evidence="7" id="KW-0333">Golgi apparatus</keyword>
<comment type="function">
    <text evidence="10">Subunit of non-clathrin- and clathrin-associated adaptor protein complex 3 (AP-3) that plays a role in protein sorting in the late-Golgi/trans-Golgi network (TGN) and/or endosomes. The AP complexes mediate both the recruitment of clathrin to membranes and the recognition of sorting signals within the cytosolic tails of transmembrane cargo molecules. AP-3 appears to be involved in the sorting of a subset of transmembrane proteins targeted to lysosomes and lysosome-related organelles. In concert with the BLOC-1 complex, AP-3 is required to target cargos into vesicles assembled at cell bodies for delivery into neurites and nerve terminals.</text>
</comment>
<keyword evidence="6 11" id="KW-0653">Protein transport</keyword>
<evidence type="ECO:0000256" key="1">
    <source>
        <dbReference type="ARBA" id="ARBA00004145"/>
    </source>
</evidence>
<dbReference type="GO" id="GO:0016192">
    <property type="term" value="P:vesicle-mediated transport"/>
    <property type="evidence" value="ECO:0007669"/>
    <property type="project" value="InterPro"/>
</dbReference>
<accession>A0AAJ7EEI5</accession>
<dbReference type="Proteomes" id="UP000694872">
    <property type="component" value="Unplaced"/>
</dbReference>
<evidence type="ECO:0000256" key="2">
    <source>
        <dbReference type="ARBA" id="ARBA00004555"/>
    </source>
</evidence>
<evidence type="ECO:0000256" key="8">
    <source>
        <dbReference type="ARBA" id="ARBA00023136"/>
    </source>
</evidence>
<evidence type="ECO:0000256" key="10">
    <source>
        <dbReference type="ARBA" id="ARBA00023570"/>
    </source>
</evidence>
<dbReference type="Gene3D" id="1.25.10.10">
    <property type="entry name" value="Leucine-rich Repeat Variant"/>
    <property type="match status" value="1"/>
</dbReference>
<keyword evidence="9" id="KW-0968">Cytoplasmic vesicle</keyword>
<dbReference type="GO" id="GO:0006886">
    <property type="term" value="P:intracellular protein transport"/>
    <property type="evidence" value="ECO:0007669"/>
    <property type="project" value="InterPro"/>
</dbReference>
<feature type="region of interest" description="Disordered" evidence="12">
    <location>
        <begin position="654"/>
        <end position="775"/>
    </location>
</feature>
<dbReference type="InterPro" id="IPR056314">
    <property type="entry name" value="AP3B1/2_C"/>
</dbReference>
<dbReference type="SMART" id="SM01355">
    <property type="entry name" value="AP3B1_C"/>
    <property type="match status" value="1"/>
</dbReference>
<evidence type="ECO:0000259" key="13">
    <source>
        <dbReference type="SMART" id="SM01355"/>
    </source>
</evidence>
<feature type="compositionally biased region" description="Low complexity" evidence="12">
    <location>
        <begin position="680"/>
        <end position="695"/>
    </location>
</feature>
<comment type="similarity">
    <text evidence="3 11">Belongs to the adaptor complexes large subunit family.</text>
</comment>
<dbReference type="InterPro" id="IPR026740">
    <property type="entry name" value="AP3_beta"/>
</dbReference>
<evidence type="ECO:0000256" key="12">
    <source>
        <dbReference type="SAM" id="MobiDB-lite"/>
    </source>
</evidence>
<comment type="subcellular location">
    <subcellularLocation>
        <location evidence="1">Cytoplasmic vesicle</location>
        <location evidence="1">Clathrin-coated vesicle membrane</location>
        <topology evidence="1">Peripheral membrane protein</topology>
        <orientation evidence="1">Cytoplasmic side</orientation>
    </subcellularLocation>
    <subcellularLocation>
        <location evidence="2">Golgi apparatus</location>
    </subcellularLocation>
</comment>
<gene>
    <name evidence="14" type="primary">LOC106122593</name>
</gene>
<reference evidence="14" key="1">
    <citation type="submission" date="2025-08" db="UniProtKB">
        <authorList>
            <consortium name="RefSeq"/>
        </authorList>
    </citation>
    <scope>IDENTIFICATION</scope>
</reference>
<dbReference type="InterPro" id="IPR011989">
    <property type="entry name" value="ARM-like"/>
</dbReference>
<dbReference type="GO" id="GO:0030123">
    <property type="term" value="C:AP-3 adaptor complex"/>
    <property type="evidence" value="ECO:0007669"/>
    <property type="project" value="UniProtKB-UniRule"/>
</dbReference>
<evidence type="ECO:0000256" key="9">
    <source>
        <dbReference type="ARBA" id="ARBA00023329"/>
    </source>
</evidence>
<feature type="compositionally biased region" description="Basic and acidic residues" evidence="12">
    <location>
        <begin position="752"/>
        <end position="764"/>
    </location>
</feature>
<evidence type="ECO:0000313" key="14">
    <source>
        <dbReference type="RefSeq" id="XP_013174111.1"/>
    </source>
</evidence>
<evidence type="ECO:0000256" key="6">
    <source>
        <dbReference type="ARBA" id="ARBA00022927"/>
    </source>
</evidence>
<evidence type="ECO:0000256" key="7">
    <source>
        <dbReference type="ARBA" id="ARBA00023034"/>
    </source>
</evidence>
<dbReference type="GO" id="GO:0030665">
    <property type="term" value="C:clathrin-coated vesicle membrane"/>
    <property type="evidence" value="ECO:0007669"/>
    <property type="project" value="UniProtKB-SubCell"/>
</dbReference>
<dbReference type="PANTHER" id="PTHR11134">
    <property type="entry name" value="ADAPTOR COMPLEX SUBUNIT BETA FAMILY MEMBER"/>
    <property type="match status" value="1"/>
</dbReference>
<organism evidence="14">
    <name type="scientific">Papilio xuthus</name>
    <name type="common">Asian swallowtail butterfly</name>
    <dbReference type="NCBI Taxonomy" id="66420"/>
    <lineage>
        <taxon>Eukaryota</taxon>
        <taxon>Metazoa</taxon>
        <taxon>Ecdysozoa</taxon>
        <taxon>Arthropoda</taxon>
        <taxon>Hexapoda</taxon>
        <taxon>Insecta</taxon>
        <taxon>Pterygota</taxon>
        <taxon>Neoptera</taxon>
        <taxon>Endopterygota</taxon>
        <taxon>Lepidoptera</taxon>
        <taxon>Glossata</taxon>
        <taxon>Ditrysia</taxon>
        <taxon>Papilionoidea</taxon>
        <taxon>Papilionidae</taxon>
        <taxon>Papilioninae</taxon>
        <taxon>Papilio</taxon>
    </lineage>
</organism>
<evidence type="ECO:0000256" key="4">
    <source>
        <dbReference type="ARBA" id="ARBA00022448"/>
    </source>
</evidence>
<keyword evidence="8 11" id="KW-0472">Membrane</keyword>
<dbReference type="Pfam" id="PF14796">
    <property type="entry name" value="AP3B1_C"/>
    <property type="match status" value="1"/>
</dbReference>
<evidence type="ECO:0000256" key="3">
    <source>
        <dbReference type="ARBA" id="ARBA00006613"/>
    </source>
</evidence>
<keyword evidence="5" id="KW-0597">Phosphoprotein</keyword>